<dbReference type="Gene3D" id="3.20.20.10">
    <property type="entry name" value="Alanine racemase"/>
    <property type="match status" value="1"/>
</dbReference>
<evidence type="ECO:0000313" key="6">
    <source>
        <dbReference type="EMBL" id="KAI3436435.1"/>
    </source>
</evidence>
<evidence type="ECO:0000256" key="1">
    <source>
        <dbReference type="ARBA" id="ARBA00022898"/>
    </source>
</evidence>
<proteinExistence type="inferred from homology"/>
<dbReference type="PANTHER" id="PTHR10146">
    <property type="entry name" value="PROLINE SYNTHETASE CO-TRANSCRIBED BACTERIAL HOMOLOG PROTEIN"/>
    <property type="match status" value="1"/>
</dbReference>
<reference evidence="6" key="2">
    <citation type="submission" date="2020-11" db="EMBL/GenBank/DDBJ databases">
        <authorList>
            <person name="Cecchin M."/>
            <person name="Marcolungo L."/>
            <person name="Rossato M."/>
            <person name="Girolomoni L."/>
            <person name="Cosentino E."/>
            <person name="Cuine S."/>
            <person name="Li-Beisson Y."/>
            <person name="Delledonne M."/>
            <person name="Ballottari M."/>
        </authorList>
    </citation>
    <scope>NUCLEOTIDE SEQUENCE</scope>
    <source>
        <strain evidence="6">211/11P</strain>
        <tissue evidence="6">Whole cell</tissue>
    </source>
</reference>
<reference evidence="6" key="1">
    <citation type="journal article" date="2019" name="Plant J.">
        <title>Chlorella vulgaris genome assembly and annotation reveals the molecular basis for metabolic acclimation to high light conditions.</title>
        <authorList>
            <person name="Cecchin M."/>
            <person name="Marcolungo L."/>
            <person name="Rossato M."/>
            <person name="Girolomoni L."/>
            <person name="Cosentino E."/>
            <person name="Cuine S."/>
            <person name="Li-Beisson Y."/>
            <person name="Delledonne M."/>
            <person name="Ballottari M."/>
        </authorList>
    </citation>
    <scope>NUCLEOTIDE SEQUENCE</scope>
    <source>
        <strain evidence="6">211/11P</strain>
    </source>
</reference>
<dbReference type="PANTHER" id="PTHR10146:SF14">
    <property type="entry name" value="PYRIDOXAL PHOSPHATE HOMEOSTASIS PROTEIN"/>
    <property type="match status" value="1"/>
</dbReference>
<protein>
    <recommendedName>
        <fullName evidence="2">Pyridoxal phosphate homeostasis protein</fullName>
        <shortName evidence="2">PLP homeostasis protein</shortName>
    </recommendedName>
</protein>
<dbReference type="Pfam" id="PF01168">
    <property type="entry name" value="Ala_racemase_N"/>
    <property type="match status" value="1"/>
</dbReference>
<dbReference type="CDD" id="cd06822">
    <property type="entry name" value="PLPDE_III_YBL036c_euk"/>
    <property type="match status" value="1"/>
</dbReference>
<feature type="domain" description="Alanine racemase N-terminal" evidence="5">
    <location>
        <begin position="57"/>
        <end position="260"/>
    </location>
</feature>
<comment type="function">
    <text evidence="2">Pyridoxal 5'-phosphate (PLP)-binding protein, which may be involved in intracellular homeostatic regulation of pyridoxal 5'-phosphate (PLP), the active form of vitamin B6.</text>
</comment>
<accession>A0A9D4TWD3</accession>
<comment type="similarity">
    <text evidence="2 4">Belongs to the pyridoxal phosphate-binding protein YggS/PROSC family.</text>
</comment>
<organism evidence="6 7">
    <name type="scientific">Chlorella vulgaris</name>
    <name type="common">Green alga</name>
    <dbReference type="NCBI Taxonomy" id="3077"/>
    <lineage>
        <taxon>Eukaryota</taxon>
        <taxon>Viridiplantae</taxon>
        <taxon>Chlorophyta</taxon>
        <taxon>core chlorophytes</taxon>
        <taxon>Trebouxiophyceae</taxon>
        <taxon>Chlorellales</taxon>
        <taxon>Chlorellaceae</taxon>
        <taxon>Chlorella clade</taxon>
        <taxon>Chlorella</taxon>
    </lineage>
</organism>
<sequence length="267" mass="28496">MAVSLAHASVRRVLVSARGPSRVFATAAMEGEVAKALQEVTSRIGAAAAKAGRADRLPRLVAVSKTKPAEAVREAYDAGQRVFGENYVQEVVDKAPQLPQDCAWHFIGHLQSNKVKTLLEAVPNLALLETVDSAKLASKLDSTVAALGRPPLAVFVQVNTSGEESKYGVEPAECVALARHIQEQCPHLRFAGLMTIGMPDYSSRPENFQCLQDCRRAVCDALGLEEAAVELSMGMSGDFEAAIEMGSTNVRVGSTIFGARQYPAKAS</sequence>
<evidence type="ECO:0000259" key="5">
    <source>
        <dbReference type="Pfam" id="PF01168"/>
    </source>
</evidence>
<keyword evidence="1 2" id="KW-0663">Pyridoxal phosphate</keyword>
<name>A0A9D4TWD3_CHLVU</name>
<evidence type="ECO:0000256" key="2">
    <source>
        <dbReference type="HAMAP-Rule" id="MF_03225"/>
    </source>
</evidence>
<dbReference type="InterPro" id="IPR029066">
    <property type="entry name" value="PLP-binding_barrel"/>
</dbReference>
<comment type="cofactor">
    <cofactor evidence="3">
        <name>pyridoxal 5'-phosphate</name>
        <dbReference type="ChEBI" id="CHEBI:597326"/>
    </cofactor>
</comment>
<dbReference type="NCBIfam" id="TIGR00044">
    <property type="entry name" value="YggS family pyridoxal phosphate-dependent enzyme"/>
    <property type="match status" value="1"/>
</dbReference>
<dbReference type="InterPro" id="IPR011078">
    <property type="entry name" value="PyrdxlP_homeostasis"/>
</dbReference>
<comment type="caution">
    <text evidence="6">The sequence shown here is derived from an EMBL/GenBank/DDBJ whole genome shotgun (WGS) entry which is preliminary data.</text>
</comment>
<dbReference type="OrthoDB" id="10264196at2759"/>
<dbReference type="InterPro" id="IPR001608">
    <property type="entry name" value="Ala_racemase_N"/>
</dbReference>
<evidence type="ECO:0000256" key="3">
    <source>
        <dbReference type="PIRSR" id="PIRSR004848-1"/>
    </source>
</evidence>
<dbReference type="PROSITE" id="PS01211">
    <property type="entry name" value="UPF0001"/>
    <property type="match status" value="1"/>
</dbReference>
<keyword evidence="7" id="KW-1185">Reference proteome</keyword>
<dbReference type="SUPFAM" id="SSF51419">
    <property type="entry name" value="PLP-binding barrel"/>
    <property type="match status" value="1"/>
</dbReference>
<dbReference type="PIRSF" id="PIRSF004848">
    <property type="entry name" value="YBL036c_PLPDEIII"/>
    <property type="match status" value="1"/>
</dbReference>
<dbReference type="HAMAP" id="MF_02087">
    <property type="entry name" value="PLP_homeostasis"/>
    <property type="match status" value="1"/>
</dbReference>
<dbReference type="Proteomes" id="UP001055712">
    <property type="component" value="Unassembled WGS sequence"/>
</dbReference>
<evidence type="ECO:0000256" key="4">
    <source>
        <dbReference type="RuleBase" id="RU004514"/>
    </source>
</evidence>
<gene>
    <name evidence="6" type="ORF">D9Q98_005852</name>
</gene>
<feature type="modified residue" description="N6-(pyridoxal phosphate)lysine" evidence="2 3">
    <location>
        <position position="65"/>
    </location>
</feature>
<dbReference type="FunFam" id="3.20.20.10:FF:000014">
    <property type="entry name" value="Pyridoxal phosphate homeostasis protein"/>
    <property type="match status" value="1"/>
</dbReference>
<evidence type="ECO:0000313" key="7">
    <source>
        <dbReference type="Proteomes" id="UP001055712"/>
    </source>
</evidence>
<dbReference type="AlphaFoldDB" id="A0A9D4TWD3"/>
<dbReference type="EMBL" id="SIDB01000002">
    <property type="protein sequence ID" value="KAI3436435.1"/>
    <property type="molecule type" value="Genomic_DNA"/>
</dbReference>
<dbReference type="GO" id="GO:0030170">
    <property type="term" value="F:pyridoxal phosphate binding"/>
    <property type="evidence" value="ECO:0007669"/>
    <property type="project" value="UniProtKB-UniRule"/>
</dbReference>